<feature type="region of interest" description="Disordered" evidence="1">
    <location>
        <begin position="1"/>
        <end position="73"/>
    </location>
</feature>
<feature type="compositionally biased region" description="Low complexity" evidence="1">
    <location>
        <begin position="53"/>
        <end position="73"/>
    </location>
</feature>
<gene>
    <name evidence="2" type="ORF">ACFFX0_18605</name>
</gene>
<feature type="compositionally biased region" description="Low complexity" evidence="1">
    <location>
        <begin position="1"/>
        <end position="29"/>
    </location>
</feature>
<evidence type="ECO:0000256" key="1">
    <source>
        <dbReference type="SAM" id="MobiDB-lite"/>
    </source>
</evidence>
<evidence type="ECO:0000313" key="3">
    <source>
        <dbReference type="Proteomes" id="UP001589575"/>
    </source>
</evidence>
<keyword evidence="3" id="KW-1185">Reference proteome</keyword>
<name>A0ABV5G2G1_9MICC</name>
<dbReference type="EMBL" id="JBHMFI010000001">
    <property type="protein sequence ID" value="MFB9073105.1"/>
    <property type="molecule type" value="Genomic_DNA"/>
</dbReference>
<protein>
    <submittedName>
        <fullName evidence="2">Uncharacterized protein</fullName>
    </submittedName>
</protein>
<sequence length="87" mass="8926">MTWSPTATEPTPSPTASTTPEPSWPSTPGSGRGMSPAWVMASVWHTPEATTRTRTSPGPGCSSSSSSRTKGAFFSSTTSASIFTVAS</sequence>
<reference evidence="2 3" key="1">
    <citation type="submission" date="2024-09" db="EMBL/GenBank/DDBJ databases">
        <authorList>
            <person name="Sun Q."/>
            <person name="Mori K."/>
        </authorList>
    </citation>
    <scope>NUCLEOTIDE SEQUENCE [LARGE SCALE GENOMIC DNA]</scope>
    <source>
        <strain evidence="2 3">CCM 7609</strain>
    </source>
</reference>
<proteinExistence type="predicted"/>
<organism evidence="2 3">
    <name type="scientific">Citricoccus parietis</name>
    <dbReference type="NCBI Taxonomy" id="592307"/>
    <lineage>
        <taxon>Bacteria</taxon>
        <taxon>Bacillati</taxon>
        <taxon>Actinomycetota</taxon>
        <taxon>Actinomycetes</taxon>
        <taxon>Micrococcales</taxon>
        <taxon>Micrococcaceae</taxon>
        <taxon>Citricoccus</taxon>
    </lineage>
</organism>
<comment type="caution">
    <text evidence="2">The sequence shown here is derived from an EMBL/GenBank/DDBJ whole genome shotgun (WGS) entry which is preliminary data.</text>
</comment>
<accession>A0ABV5G2G1</accession>
<evidence type="ECO:0000313" key="2">
    <source>
        <dbReference type="EMBL" id="MFB9073105.1"/>
    </source>
</evidence>
<dbReference type="Proteomes" id="UP001589575">
    <property type="component" value="Unassembled WGS sequence"/>
</dbReference>